<gene>
    <name evidence="5" type="ordered locus">Acid345_3255</name>
</gene>
<dbReference type="FunFam" id="3.40.50.720:FF:000084">
    <property type="entry name" value="Short-chain dehydrogenase reductase"/>
    <property type="match status" value="1"/>
</dbReference>
<dbReference type="InterPro" id="IPR057326">
    <property type="entry name" value="KR_dom"/>
</dbReference>
<dbReference type="InterPro" id="IPR002347">
    <property type="entry name" value="SDR_fam"/>
</dbReference>
<reference evidence="5 6" key="1">
    <citation type="journal article" date="2009" name="Appl. Environ. Microbiol.">
        <title>Three genomes from the phylum Acidobacteria provide insight into the lifestyles of these microorganisms in soils.</title>
        <authorList>
            <person name="Ward N.L."/>
            <person name="Challacombe J.F."/>
            <person name="Janssen P.H."/>
            <person name="Henrissat B."/>
            <person name="Coutinho P.M."/>
            <person name="Wu M."/>
            <person name="Xie G."/>
            <person name="Haft D.H."/>
            <person name="Sait M."/>
            <person name="Badger J."/>
            <person name="Barabote R.D."/>
            <person name="Bradley B."/>
            <person name="Brettin T.S."/>
            <person name="Brinkac L.M."/>
            <person name="Bruce D."/>
            <person name="Creasy T."/>
            <person name="Daugherty S.C."/>
            <person name="Davidsen T.M."/>
            <person name="DeBoy R.T."/>
            <person name="Detter J.C."/>
            <person name="Dodson R.J."/>
            <person name="Durkin A.S."/>
            <person name="Ganapathy A."/>
            <person name="Gwinn-Giglio M."/>
            <person name="Han C.S."/>
            <person name="Khouri H."/>
            <person name="Kiss H."/>
            <person name="Kothari S.P."/>
            <person name="Madupu R."/>
            <person name="Nelson K.E."/>
            <person name="Nelson W.C."/>
            <person name="Paulsen I."/>
            <person name="Penn K."/>
            <person name="Ren Q."/>
            <person name="Rosovitz M.J."/>
            <person name="Selengut J.D."/>
            <person name="Shrivastava S."/>
            <person name="Sullivan S.A."/>
            <person name="Tapia R."/>
            <person name="Thompson L.S."/>
            <person name="Watkins K.L."/>
            <person name="Yang Q."/>
            <person name="Yu C."/>
            <person name="Zafar N."/>
            <person name="Zhou L."/>
            <person name="Kuske C.R."/>
        </authorList>
    </citation>
    <scope>NUCLEOTIDE SEQUENCE [LARGE SCALE GENOMIC DNA]</scope>
    <source>
        <strain evidence="5 6">Ellin345</strain>
    </source>
</reference>
<dbReference type="KEGG" id="aba:Acid345_3255"/>
<feature type="domain" description="Ketoreductase" evidence="4">
    <location>
        <begin position="6"/>
        <end position="184"/>
    </location>
</feature>
<dbReference type="InterPro" id="IPR036291">
    <property type="entry name" value="NAD(P)-bd_dom_sf"/>
</dbReference>
<dbReference type="EnsemblBacteria" id="ABF42256">
    <property type="protein sequence ID" value="ABF42256"/>
    <property type="gene ID" value="Acid345_3255"/>
</dbReference>
<evidence type="ECO:0000313" key="6">
    <source>
        <dbReference type="Proteomes" id="UP000002432"/>
    </source>
</evidence>
<protein>
    <submittedName>
        <fullName evidence="5">Short-chain dehydrogenase/reductase SDR</fullName>
    </submittedName>
</protein>
<keyword evidence="6" id="KW-1185">Reference proteome</keyword>
<dbReference type="EMBL" id="CP000360">
    <property type="protein sequence ID" value="ABF42256.1"/>
    <property type="molecule type" value="Genomic_DNA"/>
</dbReference>
<dbReference type="Proteomes" id="UP000002432">
    <property type="component" value="Chromosome"/>
</dbReference>
<dbReference type="Pfam" id="PF00106">
    <property type="entry name" value="adh_short"/>
    <property type="match status" value="1"/>
</dbReference>
<comment type="similarity">
    <text evidence="1 3">Belongs to the short-chain dehydrogenases/reductases (SDR) family.</text>
</comment>
<keyword evidence="2" id="KW-0560">Oxidoreductase</keyword>
<evidence type="ECO:0000256" key="1">
    <source>
        <dbReference type="ARBA" id="ARBA00006484"/>
    </source>
</evidence>
<dbReference type="GO" id="GO:0016491">
    <property type="term" value="F:oxidoreductase activity"/>
    <property type="evidence" value="ECO:0007669"/>
    <property type="project" value="UniProtKB-KW"/>
</dbReference>
<accession>Q1ILJ4</accession>
<dbReference type="PRINTS" id="PR00081">
    <property type="entry name" value="GDHRDH"/>
</dbReference>
<dbReference type="RefSeq" id="WP_011524055.1">
    <property type="nucleotide sequence ID" value="NC_008009.1"/>
</dbReference>
<dbReference type="OrthoDB" id="151996at2"/>
<dbReference type="AlphaFoldDB" id="Q1ILJ4"/>
<dbReference type="Gene3D" id="3.40.50.720">
    <property type="entry name" value="NAD(P)-binding Rossmann-like Domain"/>
    <property type="match status" value="1"/>
</dbReference>
<dbReference type="eggNOG" id="COG0300">
    <property type="taxonomic scope" value="Bacteria"/>
</dbReference>
<dbReference type="SUPFAM" id="SSF51735">
    <property type="entry name" value="NAD(P)-binding Rossmann-fold domains"/>
    <property type="match status" value="1"/>
</dbReference>
<dbReference type="SMART" id="SM00822">
    <property type="entry name" value="PKS_KR"/>
    <property type="match status" value="1"/>
</dbReference>
<dbReference type="STRING" id="204669.Acid345_3255"/>
<dbReference type="PRINTS" id="PR00080">
    <property type="entry name" value="SDRFAMILY"/>
</dbReference>
<dbReference type="HOGENOM" id="CLU_010194_2_1_0"/>
<evidence type="ECO:0000256" key="3">
    <source>
        <dbReference type="RuleBase" id="RU000363"/>
    </source>
</evidence>
<evidence type="ECO:0000313" key="5">
    <source>
        <dbReference type="EMBL" id="ABF42256.1"/>
    </source>
</evidence>
<dbReference type="PANTHER" id="PTHR44196">
    <property type="entry name" value="DEHYDROGENASE/REDUCTASE SDR FAMILY MEMBER 7B"/>
    <property type="match status" value="1"/>
</dbReference>
<name>Q1ILJ4_KORVE</name>
<sequence length="262" mass="28560">MKLKDQIAVITGGSMGIGEAIAKLFVNEGAKVVLCSREAARCEEARQRIGHPEQTVALACDVRNRASIDALIMAVLARFGRIDIWINNAGYGLLDSTENLDLTAARELFDTNLWGAVQGMQAVIPAMQRQRSGVIANVSSAAGYIGVPYMPAYCASKHALNAISHTSRLELDQYGIAIVSVCPGYVQTEFGKNAVKGSDSRRVGGSTKHGITADRVARAVLRGCVKKSREIVVPWYYRPLFVTYSMWPGLIETMLRKSVRKI</sequence>
<organism evidence="5 6">
    <name type="scientific">Koribacter versatilis (strain Ellin345)</name>
    <dbReference type="NCBI Taxonomy" id="204669"/>
    <lineage>
        <taxon>Bacteria</taxon>
        <taxon>Pseudomonadati</taxon>
        <taxon>Acidobacteriota</taxon>
        <taxon>Terriglobia</taxon>
        <taxon>Terriglobales</taxon>
        <taxon>Candidatus Korobacteraceae</taxon>
        <taxon>Candidatus Korobacter</taxon>
    </lineage>
</organism>
<evidence type="ECO:0000256" key="2">
    <source>
        <dbReference type="ARBA" id="ARBA00023002"/>
    </source>
</evidence>
<proteinExistence type="inferred from homology"/>
<evidence type="ECO:0000259" key="4">
    <source>
        <dbReference type="SMART" id="SM00822"/>
    </source>
</evidence>
<dbReference type="PANTHER" id="PTHR44196:SF1">
    <property type="entry name" value="DEHYDROGENASE_REDUCTASE SDR FAMILY MEMBER 7B"/>
    <property type="match status" value="1"/>
</dbReference>
<dbReference type="GO" id="GO:0016020">
    <property type="term" value="C:membrane"/>
    <property type="evidence" value="ECO:0007669"/>
    <property type="project" value="TreeGrafter"/>
</dbReference>